<evidence type="ECO:0000256" key="3">
    <source>
        <dbReference type="ARBA" id="ARBA00023004"/>
    </source>
</evidence>
<dbReference type="Proteomes" id="UP001314170">
    <property type="component" value="Unassembled WGS sequence"/>
</dbReference>
<keyword evidence="2" id="KW-0479">Metal-binding</keyword>
<evidence type="ECO:0000313" key="4">
    <source>
        <dbReference type="EMBL" id="CAK7324324.1"/>
    </source>
</evidence>
<dbReference type="PANTHER" id="PTHR24286:SF290">
    <property type="entry name" value="ENT-KAURENOIC ACID OXIDASE 2-LIKE ISOFORM X1"/>
    <property type="match status" value="1"/>
</dbReference>
<organism evidence="4 5">
    <name type="scientific">Dovyalis caffra</name>
    <dbReference type="NCBI Taxonomy" id="77055"/>
    <lineage>
        <taxon>Eukaryota</taxon>
        <taxon>Viridiplantae</taxon>
        <taxon>Streptophyta</taxon>
        <taxon>Embryophyta</taxon>
        <taxon>Tracheophyta</taxon>
        <taxon>Spermatophyta</taxon>
        <taxon>Magnoliopsida</taxon>
        <taxon>eudicotyledons</taxon>
        <taxon>Gunneridae</taxon>
        <taxon>Pentapetalae</taxon>
        <taxon>rosids</taxon>
        <taxon>fabids</taxon>
        <taxon>Malpighiales</taxon>
        <taxon>Salicaceae</taxon>
        <taxon>Flacourtieae</taxon>
        <taxon>Dovyalis</taxon>
    </lineage>
</organism>
<accession>A0AAV1QW31</accession>
<feature type="non-terminal residue" evidence="4">
    <location>
        <position position="121"/>
    </location>
</feature>
<name>A0AAV1QW31_9ROSI</name>
<comment type="caution">
    <text evidence="4">The sequence shown here is derived from an EMBL/GenBank/DDBJ whole genome shotgun (WGS) entry which is preliminary data.</text>
</comment>
<dbReference type="SUPFAM" id="SSF48264">
    <property type="entry name" value="Cytochrome P450"/>
    <property type="match status" value="1"/>
</dbReference>
<gene>
    <name evidence="4" type="ORF">DCAF_LOCUS1964</name>
</gene>
<proteinExistence type="inferred from homology"/>
<comment type="similarity">
    <text evidence="1">Belongs to the cytochrome P450 family.</text>
</comment>
<evidence type="ECO:0000256" key="1">
    <source>
        <dbReference type="ARBA" id="ARBA00010617"/>
    </source>
</evidence>
<dbReference type="GO" id="GO:0016125">
    <property type="term" value="P:sterol metabolic process"/>
    <property type="evidence" value="ECO:0007669"/>
    <property type="project" value="TreeGrafter"/>
</dbReference>
<reference evidence="4 5" key="1">
    <citation type="submission" date="2024-01" db="EMBL/GenBank/DDBJ databases">
        <authorList>
            <person name="Waweru B."/>
        </authorList>
    </citation>
    <scope>NUCLEOTIDE SEQUENCE [LARGE SCALE GENOMIC DNA]</scope>
</reference>
<evidence type="ECO:0008006" key="6">
    <source>
        <dbReference type="Google" id="ProtNLM"/>
    </source>
</evidence>
<protein>
    <recommendedName>
        <fullName evidence="6">Cytochrome P450</fullName>
    </recommendedName>
</protein>
<sequence length="121" mass="14140">FGRTGVYKAFMFGSPSIIVTLPETCRQILMDDKRFKNGWPKVTHQLLGRRSFVGLSDQEHKRLRKLTAAPINGHQALTMYHEYIKNAITTSLDEWASREEPIEFLTEIRKITFKIFEVRLK</sequence>
<evidence type="ECO:0000256" key="2">
    <source>
        <dbReference type="ARBA" id="ARBA00022723"/>
    </source>
</evidence>
<dbReference type="InterPro" id="IPR036396">
    <property type="entry name" value="Cyt_P450_sf"/>
</dbReference>
<dbReference type="GO" id="GO:0005506">
    <property type="term" value="F:iron ion binding"/>
    <property type="evidence" value="ECO:0007669"/>
    <property type="project" value="InterPro"/>
</dbReference>
<dbReference type="GO" id="GO:0016132">
    <property type="term" value="P:brassinosteroid biosynthetic process"/>
    <property type="evidence" value="ECO:0007669"/>
    <property type="project" value="TreeGrafter"/>
</dbReference>
<keyword evidence="3" id="KW-0408">Iron</keyword>
<keyword evidence="5" id="KW-1185">Reference proteome</keyword>
<dbReference type="EMBL" id="CAWUPB010000249">
    <property type="protein sequence ID" value="CAK7324324.1"/>
    <property type="molecule type" value="Genomic_DNA"/>
</dbReference>
<evidence type="ECO:0000313" key="5">
    <source>
        <dbReference type="Proteomes" id="UP001314170"/>
    </source>
</evidence>
<dbReference type="Gene3D" id="1.10.630.10">
    <property type="entry name" value="Cytochrome P450"/>
    <property type="match status" value="1"/>
</dbReference>
<feature type="non-terminal residue" evidence="4">
    <location>
        <position position="1"/>
    </location>
</feature>
<dbReference type="GO" id="GO:0010268">
    <property type="term" value="P:brassinosteroid homeostasis"/>
    <property type="evidence" value="ECO:0007669"/>
    <property type="project" value="TreeGrafter"/>
</dbReference>
<dbReference type="GO" id="GO:0051777">
    <property type="term" value="F:ent-kaurenoic acid monooxygenase activity"/>
    <property type="evidence" value="ECO:0007669"/>
    <property type="project" value="TreeGrafter"/>
</dbReference>
<dbReference type="GO" id="GO:0005783">
    <property type="term" value="C:endoplasmic reticulum"/>
    <property type="evidence" value="ECO:0007669"/>
    <property type="project" value="TreeGrafter"/>
</dbReference>
<dbReference type="AlphaFoldDB" id="A0AAV1QW31"/>
<dbReference type="GO" id="GO:0020037">
    <property type="term" value="F:heme binding"/>
    <property type="evidence" value="ECO:0007669"/>
    <property type="project" value="InterPro"/>
</dbReference>
<dbReference type="PANTHER" id="PTHR24286">
    <property type="entry name" value="CYTOCHROME P450 26"/>
    <property type="match status" value="1"/>
</dbReference>